<keyword evidence="4" id="KW-1185">Reference proteome</keyword>
<dbReference type="InterPro" id="IPR052523">
    <property type="entry name" value="Trichothecene_AcTrans"/>
</dbReference>
<sequence>MKFLDGVHLLLAVFSQSLFSLFTVQLAYTHTQAHDHDQPQQPLPLPLLLPLHHTPPNPVPVLHQRNATLADVNAIVSVIDAAFSPLPQWDYMYPFRDEFPEDFRRCGAWGVSRFLEMNATFGEVVEFGGGEGGDGRSEKERGEKRRVGAVALWERIDTQNRSNADADADASSRIDDSAVSMSMFPHILSPGASNCTFRSANLTRLLVFDHAFTLLKRSTIDAVYGPSQLYLNTLGTHPDFQRHGAGTRLVRTGIEIGRKEGLNVTLIAQPTAETFYQRLGFVSVRRVCVDGVKGDGVRFWFVVMVWRGGGSGV</sequence>
<keyword evidence="1" id="KW-0732">Signal</keyword>
<dbReference type="SUPFAM" id="SSF55729">
    <property type="entry name" value="Acyl-CoA N-acyltransferases (Nat)"/>
    <property type="match status" value="1"/>
</dbReference>
<dbReference type="Pfam" id="PF13673">
    <property type="entry name" value="Acetyltransf_10"/>
    <property type="match status" value="1"/>
</dbReference>
<proteinExistence type="predicted"/>
<evidence type="ECO:0000259" key="2">
    <source>
        <dbReference type="PROSITE" id="PS51186"/>
    </source>
</evidence>
<dbReference type="GO" id="GO:0016747">
    <property type="term" value="F:acyltransferase activity, transferring groups other than amino-acyl groups"/>
    <property type="evidence" value="ECO:0007669"/>
    <property type="project" value="InterPro"/>
</dbReference>
<dbReference type="AlphaFoldDB" id="A0A6A6TGU6"/>
<dbReference type="InterPro" id="IPR016181">
    <property type="entry name" value="Acyl_CoA_acyltransferase"/>
</dbReference>
<dbReference type="PANTHER" id="PTHR42791">
    <property type="entry name" value="GNAT FAMILY ACETYLTRANSFERASE"/>
    <property type="match status" value="1"/>
</dbReference>
<dbReference type="EMBL" id="MU004313">
    <property type="protein sequence ID" value="KAF2658666.1"/>
    <property type="molecule type" value="Genomic_DNA"/>
</dbReference>
<reference evidence="3" key="1">
    <citation type="journal article" date="2020" name="Stud. Mycol.">
        <title>101 Dothideomycetes genomes: a test case for predicting lifestyles and emergence of pathogens.</title>
        <authorList>
            <person name="Haridas S."/>
            <person name="Albert R."/>
            <person name="Binder M."/>
            <person name="Bloem J."/>
            <person name="Labutti K."/>
            <person name="Salamov A."/>
            <person name="Andreopoulos B."/>
            <person name="Baker S."/>
            <person name="Barry K."/>
            <person name="Bills G."/>
            <person name="Bluhm B."/>
            <person name="Cannon C."/>
            <person name="Castanera R."/>
            <person name="Culley D."/>
            <person name="Daum C."/>
            <person name="Ezra D."/>
            <person name="Gonzalez J."/>
            <person name="Henrissat B."/>
            <person name="Kuo A."/>
            <person name="Liang C."/>
            <person name="Lipzen A."/>
            <person name="Lutzoni F."/>
            <person name="Magnuson J."/>
            <person name="Mondo S."/>
            <person name="Nolan M."/>
            <person name="Ohm R."/>
            <person name="Pangilinan J."/>
            <person name="Park H.-J."/>
            <person name="Ramirez L."/>
            <person name="Alfaro M."/>
            <person name="Sun H."/>
            <person name="Tritt A."/>
            <person name="Yoshinaga Y."/>
            <person name="Zwiers L.-H."/>
            <person name="Turgeon B."/>
            <person name="Goodwin S."/>
            <person name="Spatafora J."/>
            <person name="Crous P."/>
            <person name="Grigoriev I."/>
        </authorList>
    </citation>
    <scope>NUCLEOTIDE SEQUENCE</scope>
    <source>
        <strain evidence="3">CBS 122681</strain>
    </source>
</reference>
<protein>
    <recommendedName>
        <fullName evidence="2">N-acetyltransferase domain-containing protein</fullName>
    </recommendedName>
</protein>
<feature type="signal peptide" evidence="1">
    <location>
        <begin position="1"/>
        <end position="33"/>
    </location>
</feature>
<organism evidence="3 4">
    <name type="scientific">Lophiostoma macrostomum CBS 122681</name>
    <dbReference type="NCBI Taxonomy" id="1314788"/>
    <lineage>
        <taxon>Eukaryota</taxon>
        <taxon>Fungi</taxon>
        <taxon>Dikarya</taxon>
        <taxon>Ascomycota</taxon>
        <taxon>Pezizomycotina</taxon>
        <taxon>Dothideomycetes</taxon>
        <taxon>Pleosporomycetidae</taxon>
        <taxon>Pleosporales</taxon>
        <taxon>Lophiostomataceae</taxon>
        <taxon>Lophiostoma</taxon>
    </lineage>
</organism>
<accession>A0A6A6TGU6</accession>
<name>A0A6A6TGU6_9PLEO</name>
<dbReference type="Proteomes" id="UP000799324">
    <property type="component" value="Unassembled WGS sequence"/>
</dbReference>
<evidence type="ECO:0000313" key="3">
    <source>
        <dbReference type="EMBL" id="KAF2658666.1"/>
    </source>
</evidence>
<dbReference type="OrthoDB" id="4738875at2759"/>
<dbReference type="PROSITE" id="PS51186">
    <property type="entry name" value="GNAT"/>
    <property type="match status" value="1"/>
</dbReference>
<dbReference type="InterPro" id="IPR000182">
    <property type="entry name" value="GNAT_dom"/>
</dbReference>
<dbReference type="Gene3D" id="3.40.630.30">
    <property type="match status" value="1"/>
</dbReference>
<feature type="domain" description="N-acetyltransferase" evidence="2">
    <location>
        <begin position="158"/>
        <end position="309"/>
    </location>
</feature>
<gene>
    <name evidence="3" type="ORF">K491DRAFT_676257</name>
</gene>
<evidence type="ECO:0000313" key="4">
    <source>
        <dbReference type="Proteomes" id="UP000799324"/>
    </source>
</evidence>
<feature type="chain" id="PRO_5025427405" description="N-acetyltransferase domain-containing protein" evidence="1">
    <location>
        <begin position="34"/>
        <end position="313"/>
    </location>
</feature>
<dbReference type="PANTHER" id="PTHR42791:SF1">
    <property type="entry name" value="N-ACETYLTRANSFERASE DOMAIN-CONTAINING PROTEIN"/>
    <property type="match status" value="1"/>
</dbReference>
<dbReference type="CDD" id="cd04301">
    <property type="entry name" value="NAT_SF"/>
    <property type="match status" value="1"/>
</dbReference>
<evidence type="ECO:0000256" key="1">
    <source>
        <dbReference type="SAM" id="SignalP"/>
    </source>
</evidence>